<sequence length="219" mass="24371">MKTENPNHDIVIAIVSLINILLFLCYVETGHAELSSEQQARNNTENYVSVEFNQAPLEDLLFFVAEMTGQAFVLNAKEVTLSWVQKDIYKDDLVTEFINVVIASGLTTLRSGSSEQVIIITDNTNAAANVQSITKLDGGKKLYLSEITDDTGRYIVFLGIIYKANEFPFPIIESPLGPMAIVPQDVFQADQHYKSQIAQLTISNQLDSLPSHDREDSVQ</sequence>
<name>A0A1M7Y0V6_9BACT</name>
<organism evidence="2 3">
    <name type="scientific">Desulfopila aestuarii DSM 18488</name>
    <dbReference type="NCBI Taxonomy" id="1121416"/>
    <lineage>
        <taxon>Bacteria</taxon>
        <taxon>Pseudomonadati</taxon>
        <taxon>Thermodesulfobacteriota</taxon>
        <taxon>Desulfobulbia</taxon>
        <taxon>Desulfobulbales</taxon>
        <taxon>Desulfocapsaceae</taxon>
        <taxon>Desulfopila</taxon>
    </lineage>
</organism>
<dbReference type="EMBL" id="FRFE01000004">
    <property type="protein sequence ID" value="SHO45311.1"/>
    <property type="molecule type" value="Genomic_DNA"/>
</dbReference>
<keyword evidence="1" id="KW-0812">Transmembrane</keyword>
<accession>A0A1M7Y0V6</accession>
<dbReference type="Proteomes" id="UP000184603">
    <property type="component" value="Unassembled WGS sequence"/>
</dbReference>
<evidence type="ECO:0000313" key="2">
    <source>
        <dbReference type="EMBL" id="SHO45311.1"/>
    </source>
</evidence>
<reference evidence="2 3" key="1">
    <citation type="submission" date="2016-12" db="EMBL/GenBank/DDBJ databases">
        <authorList>
            <person name="Song W.-J."/>
            <person name="Kurnit D.M."/>
        </authorList>
    </citation>
    <scope>NUCLEOTIDE SEQUENCE [LARGE SCALE GENOMIC DNA]</scope>
    <source>
        <strain evidence="2 3">DSM 18488</strain>
    </source>
</reference>
<keyword evidence="1" id="KW-1133">Transmembrane helix</keyword>
<dbReference type="RefSeq" id="WP_073612386.1">
    <property type="nucleotide sequence ID" value="NZ_FRFE01000004.1"/>
</dbReference>
<keyword evidence="1" id="KW-0472">Membrane</keyword>
<proteinExistence type="predicted"/>
<keyword evidence="3" id="KW-1185">Reference proteome</keyword>
<dbReference type="AlphaFoldDB" id="A0A1M7Y0V6"/>
<evidence type="ECO:0000313" key="3">
    <source>
        <dbReference type="Proteomes" id="UP000184603"/>
    </source>
</evidence>
<feature type="transmembrane region" description="Helical" evidence="1">
    <location>
        <begin position="6"/>
        <end position="27"/>
    </location>
</feature>
<dbReference type="STRING" id="1121416.SAMN02745220_01035"/>
<evidence type="ECO:0000256" key="1">
    <source>
        <dbReference type="SAM" id="Phobius"/>
    </source>
</evidence>
<gene>
    <name evidence="2" type="ORF">SAMN02745220_01035</name>
</gene>
<protein>
    <submittedName>
        <fullName evidence="2">Uncharacterized protein</fullName>
    </submittedName>
</protein>